<protein>
    <submittedName>
        <fullName evidence="1">Uncharacterized protein</fullName>
    </submittedName>
</protein>
<organism evidence="1 2">
    <name type="scientific">Corynebacterium hindlerae</name>
    <dbReference type="NCBI Taxonomy" id="699041"/>
    <lineage>
        <taxon>Bacteria</taxon>
        <taxon>Bacillati</taxon>
        <taxon>Actinomycetota</taxon>
        <taxon>Actinomycetes</taxon>
        <taxon>Mycobacteriales</taxon>
        <taxon>Corynebacteriaceae</taxon>
        <taxon>Corynebacterium</taxon>
    </lineage>
</organism>
<name>A0A7G5FF34_9CORY</name>
<dbReference type="AlphaFoldDB" id="A0A7G5FF34"/>
<dbReference type="RefSeq" id="WP_182386030.1">
    <property type="nucleotide sequence ID" value="NZ_CP059833.1"/>
</dbReference>
<dbReference type="Proteomes" id="UP000515570">
    <property type="component" value="Chromosome"/>
</dbReference>
<proteinExistence type="predicted"/>
<accession>A0A7G5FF34</accession>
<dbReference type="EMBL" id="CP059833">
    <property type="protein sequence ID" value="QMV85225.1"/>
    <property type="molecule type" value="Genomic_DNA"/>
</dbReference>
<keyword evidence="2" id="KW-1185">Reference proteome</keyword>
<sequence length="180" mass="19765">MTMAIVAIVVHLVVGLGAFWPVIALCSWGIGVALTPSPAPPALPPPRTLVDAIIEATEHFQDLEVHEATEKHLGQLEWTMGQLQRHMDELAAQSILLQTVNEIAFSHVPTLEAAYKEVPDIARREAMLELDASLKLLNDEATKILNAIVEQKFKGLEDQRALLEQKFSGVTLYLDGPQEG</sequence>
<gene>
    <name evidence="1" type="ORF">HW450_00160</name>
</gene>
<evidence type="ECO:0000313" key="1">
    <source>
        <dbReference type="EMBL" id="QMV85225.1"/>
    </source>
</evidence>
<evidence type="ECO:0000313" key="2">
    <source>
        <dbReference type="Proteomes" id="UP000515570"/>
    </source>
</evidence>
<reference evidence="1 2" key="1">
    <citation type="submission" date="2020-07" db="EMBL/GenBank/DDBJ databases">
        <title>non toxigenic Corynebacterium sp. nov from a clinical source.</title>
        <authorList>
            <person name="Bernier A.-M."/>
            <person name="Bernard K."/>
        </authorList>
    </citation>
    <scope>NUCLEOTIDE SEQUENCE [LARGE SCALE GENOMIC DNA]</scope>
    <source>
        <strain evidence="2">NML 93-0612</strain>
    </source>
</reference>